<proteinExistence type="predicted"/>
<dbReference type="STRING" id="90262.A0A1X2IEX1"/>
<dbReference type="AlphaFoldDB" id="A0A1X2IEX1"/>
<name>A0A1X2IEX1_9FUNG</name>
<feature type="domain" description="Alginate lyase" evidence="3">
    <location>
        <begin position="60"/>
        <end position="303"/>
    </location>
</feature>
<organism evidence="4 5">
    <name type="scientific">Absidia repens</name>
    <dbReference type="NCBI Taxonomy" id="90262"/>
    <lineage>
        <taxon>Eukaryota</taxon>
        <taxon>Fungi</taxon>
        <taxon>Fungi incertae sedis</taxon>
        <taxon>Mucoromycota</taxon>
        <taxon>Mucoromycotina</taxon>
        <taxon>Mucoromycetes</taxon>
        <taxon>Mucorales</taxon>
        <taxon>Cunninghamellaceae</taxon>
        <taxon>Absidia</taxon>
    </lineage>
</organism>
<evidence type="ECO:0000313" key="4">
    <source>
        <dbReference type="EMBL" id="ORZ15261.1"/>
    </source>
</evidence>
<protein>
    <submittedName>
        <fullName evidence="4">Alginate lyase-domain-containing protein</fullName>
    </submittedName>
</protein>
<accession>A0A1X2IEX1</accession>
<dbReference type="InterPro" id="IPR008929">
    <property type="entry name" value="Chondroitin_lyas"/>
</dbReference>
<evidence type="ECO:0000256" key="1">
    <source>
        <dbReference type="ARBA" id="ARBA00022729"/>
    </source>
</evidence>
<dbReference type="InterPro" id="IPR008397">
    <property type="entry name" value="Alginate_lyase_dom"/>
</dbReference>
<dbReference type="Proteomes" id="UP000193560">
    <property type="component" value="Unassembled WGS sequence"/>
</dbReference>
<dbReference type="Pfam" id="PF05426">
    <property type="entry name" value="Alginate_lyase"/>
    <property type="match status" value="1"/>
</dbReference>
<keyword evidence="2 4" id="KW-0456">Lyase</keyword>
<dbReference type="Gene3D" id="1.50.10.100">
    <property type="entry name" value="Chondroitin AC/alginate lyase"/>
    <property type="match status" value="1"/>
</dbReference>
<gene>
    <name evidence="4" type="ORF">BCR42DRAFT_416747</name>
</gene>
<comment type="caution">
    <text evidence="4">The sequence shown here is derived from an EMBL/GenBank/DDBJ whole genome shotgun (WGS) entry which is preliminary data.</text>
</comment>
<dbReference type="SUPFAM" id="SSF48230">
    <property type="entry name" value="Chondroitin AC/alginate lyase"/>
    <property type="match status" value="1"/>
</dbReference>
<keyword evidence="5" id="KW-1185">Reference proteome</keyword>
<evidence type="ECO:0000256" key="2">
    <source>
        <dbReference type="ARBA" id="ARBA00023239"/>
    </source>
</evidence>
<evidence type="ECO:0000259" key="3">
    <source>
        <dbReference type="Pfam" id="PF05426"/>
    </source>
</evidence>
<dbReference type="GO" id="GO:0042597">
    <property type="term" value="C:periplasmic space"/>
    <property type="evidence" value="ECO:0007669"/>
    <property type="project" value="InterPro"/>
</dbReference>
<dbReference type="EMBL" id="MCGE01000013">
    <property type="protein sequence ID" value="ORZ15261.1"/>
    <property type="molecule type" value="Genomic_DNA"/>
</dbReference>
<keyword evidence="1" id="KW-0732">Signal</keyword>
<sequence length="404" mass="45509">MPRKPEIEYINLAEVAKLSVSSSNDADTDNAIKNVKKLADGALKKGPYTITEGKSLPHIAASGDIHDFLSYAPYWWPSPKNDGKYVRKDGKRNPDVALVKDQSQLEDFSEQLMFLCLGYQIYKNENYANHAIYLLDVFLVNPSTKMNPHVNYGQVVRGTNNPGGLGRAEGIISTRVLARVANVIPMLYGFAGYARISGAITSWFQQYGHWLLTSEIGRAEAATINNHASWYMVQLIMVISTFGLPSTTPSDHLPAPLKDLTCHFLQSTLPQQINMETGDQPLESARTRPFHYLVFNLQALLYITNWSCPYQQILGCQDDMLEKTVSYLVSYDTDAKNEDPTEAVRCVQQMQLRFIHKAERGEGDTDSSQTIIDSYQQFVDKAYRSDMAEKISGPKNSIHYLWSR</sequence>
<dbReference type="GO" id="GO:0016829">
    <property type="term" value="F:lyase activity"/>
    <property type="evidence" value="ECO:0007669"/>
    <property type="project" value="UniProtKB-KW"/>
</dbReference>
<reference evidence="4 5" key="1">
    <citation type="submission" date="2016-07" db="EMBL/GenBank/DDBJ databases">
        <title>Pervasive Adenine N6-methylation of Active Genes in Fungi.</title>
        <authorList>
            <consortium name="DOE Joint Genome Institute"/>
            <person name="Mondo S.J."/>
            <person name="Dannebaum R.O."/>
            <person name="Kuo R.C."/>
            <person name="Labutti K."/>
            <person name="Haridas S."/>
            <person name="Kuo A."/>
            <person name="Salamov A."/>
            <person name="Ahrendt S.R."/>
            <person name="Lipzen A."/>
            <person name="Sullivan W."/>
            <person name="Andreopoulos W.B."/>
            <person name="Clum A."/>
            <person name="Lindquist E."/>
            <person name="Daum C."/>
            <person name="Ramamoorthy G.K."/>
            <person name="Gryganskyi A."/>
            <person name="Culley D."/>
            <person name="Magnuson J.K."/>
            <person name="James T.Y."/>
            <person name="O'Malley M.A."/>
            <person name="Stajich J.E."/>
            <person name="Spatafora J.W."/>
            <person name="Visel A."/>
            <person name="Grigoriev I.V."/>
        </authorList>
    </citation>
    <scope>NUCLEOTIDE SEQUENCE [LARGE SCALE GENOMIC DNA]</scope>
    <source>
        <strain evidence="4 5">NRRL 1336</strain>
    </source>
</reference>
<dbReference type="OrthoDB" id="63533at2759"/>
<evidence type="ECO:0000313" key="5">
    <source>
        <dbReference type="Proteomes" id="UP000193560"/>
    </source>
</evidence>